<sequence length="146" mass="16798">MHTHNGRISRVPSTFAIPQAMQLQDAWVLWWLGTDELPAFRQLTCAELPSDGVRKRFSEWRKVFEMLISELNHRSGATVKAENATDAQKLLNQLYTHKVIPNSVIKHKGKKLRANKRTMGTQYKAMRKAEREKKSLHIIFSACNSP</sequence>
<gene>
    <name evidence="1" type="ORF">FVE85_8876</name>
</gene>
<protein>
    <submittedName>
        <fullName evidence="1">Uncharacterized protein</fullName>
    </submittedName>
</protein>
<evidence type="ECO:0000313" key="2">
    <source>
        <dbReference type="Proteomes" id="UP000324585"/>
    </source>
</evidence>
<keyword evidence="2" id="KW-1185">Reference proteome</keyword>
<dbReference type="Proteomes" id="UP000324585">
    <property type="component" value="Unassembled WGS sequence"/>
</dbReference>
<evidence type="ECO:0000313" key="1">
    <source>
        <dbReference type="EMBL" id="KAA8493431.1"/>
    </source>
</evidence>
<dbReference type="AlphaFoldDB" id="A0A5J4YPI4"/>
<organism evidence="1 2">
    <name type="scientific">Porphyridium purpureum</name>
    <name type="common">Red alga</name>
    <name type="synonym">Porphyridium cruentum</name>
    <dbReference type="NCBI Taxonomy" id="35688"/>
    <lineage>
        <taxon>Eukaryota</taxon>
        <taxon>Rhodophyta</taxon>
        <taxon>Bangiophyceae</taxon>
        <taxon>Porphyridiales</taxon>
        <taxon>Porphyridiaceae</taxon>
        <taxon>Porphyridium</taxon>
    </lineage>
</organism>
<reference evidence="2" key="1">
    <citation type="journal article" date="2019" name="Nat. Commun.">
        <title>Expansion of phycobilisome linker gene families in mesophilic red algae.</title>
        <authorList>
            <person name="Lee J."/>
            <person name="Kim D."/>
            <person name="Bhattacharya D."/>
            <person name="Yoon H.S."/>
        </authorList>
    </citation>
    <scope>NUCLEOTIDE SEQUENCE [LARGE SCALE GENOMIC DNA]</scope>
    <source>
        <strain evidence="2">CCMP 1328</strain>
    </source>
</reference>
<name>A0A5J4YPI4_PORPP</name>
<proteinExistence type="predicted"/>
<comment type="caution">
    <text evidence="1">The sequence shown here is derived from an EMBL/GenBank/DDBJ whole genome shotgun (WGS) entry which is preliminary data.</text>
</comment>
<accession>A0A5J4YPI4</accession>
<dbReference type="EMBL" id="VRMN01000007">
    <property type="protein sequence ID" value="KAA8493431.1"/>
    <property type="molecule type" value="Genomic_DNA"/>
</dbReference>